<dbReference type="STRING" id="69395.AQ619_13860"/>
<dbReference type="EMBL" id="CP013002">
    <property type="protein sequence ID" value="ALL14342.1"/>
    <property type="molecule type" value="Genomic_DNA"/>
</dbReference>
<name>A0A0P0P224_9CAUL</name>
<organism evidence="3 4">
    <name type="scientific">Caulobacter henricii</name>
    <dbReference type="NCBI Taxonomy" id="69395"/>
    <lineage>
        <taxon>Bacteria</taxon>
        <taxon>Pseudomonadati</taxon>
        <taxon>Pseudomonadota</taxon>
        <taxon>Alphaproteobacteria</taxon>
        <taxon>Caulobacterales</taxon>
        <taxon>Caulobacteraceae</taxon>
        <taxon>Caulobacter</taxon>
    </lineage>
</organism>
<feature type="domain" description="Flagellar basal-body/hook protein C-terminal" evidence="2">
    <location>
        <begin position="33"/>
        <end position="71"/>
    </location>
</feature>
<sequence>MQATAIAAAGMTAAAHRLTASAERTATWSARDSDTDLVKEAVEQISAKADFKANVAVFKTADAMTGALLDLKI</sequence>
<gene>
    <name evidence="3" type="ORF">AQ619_13860</name>
</gene>
<dbReference type="OrthoDB" id="7210951at2"/>
<evidence type="ECO:0000313" key="4">
    <source>
        <dbReference type="Proteomes" id="UP000056905"/>
    </source>
</evidence>
<evidence type="ECO:0000256" key="1">
    <source>
        <dbReference type="ARBA" id="ARBA00009677"/>
    </source>
</evidence>
<dbReference type="Pfam" id="PF06429">
    <property type="entry name" value="Flg_bbr_C"/>
    <property type="match status" value="1"/>
</dbReference>
<evidence type="ECO:0000259" key="2">
    <source>
        <dbReference type="Pfam" id="PF06429"/>
    </source>
</evidence>
<keyword evidence="4" id="KW-1185">Reference proteome</keyword>
<dbReference type="KEGG" id="chq:AQ619_13860"/>
<dbReference type="Proteomes" id="UP000056905">
    <property type="component" value="Chromosome"/>
</dbReference>
<comment type="similarity">
    <text evidence="1">Belongs to the flagella basal body rod proteins family.</text>
</comment>
<reference evidence="3 4" key="1">
    <citation type="submission" date="2015-10" db="EMBL/GenBank/DDBJ databases">
        <title>Conservation of the essential genome among Caulobacter and Brevundimonas species.</title>
        <authorList>
            <person name="Scott D."/>
            <person name="Ely B."/>
        </authorList>
    </citation>
    <scope>NUCLEOTIDE SEQUENCE [LARGE SCALE GENOMIC DNA]</scope>
    <source>
        <strain evidence="3 4">CB4</strain>
    </source>
</reference>
<proteinExistence type="inferred from homology"/>
<dbReference type="AlphaFoldDB" id="A0A0P0P224"/>
<dbReference type="RefSeq" id="WP_062148784.1">
    <property type="nucleotide sequence ID" value="NZ_CP013002.1"/>
</dbReference>
<protein>
    <recommendedName>
        <fullName evidence="2">Flagellar basal-body/hook protein C-terminal domain-containing protein</fullName>
    </recommendedName>
</protein>
<dbReference type="InterPro" id="IPR010930">
    <property type="entry name" value="Flg_bb/hook_C_dom"/>
</dbReference>
<accession>A0A0P0P224</accession>
<evidence type="ECO:0000313" key="3">
    <source>
        <dbReference type="EMBL" id="ALL14342.1"/>
    </source>
</evidence>